<dbReference type="InterPro" id="IPR000719">
    <property type="entry name" value="Prot_kinase_dom"/>
</dbReference>
<dbReference type="Gene3D" id="1.10.510.10">
    <property type="entry name" value="Transferase(Phosphotransferase) domain 1"/>
    <property type="match status" value="1"/>
</dbReference>
<dbReference type="SUPFAM" id="SSF56112">
    <property type="entry name" value="Protein kinase-like (PK-like)"/>
    <property type="match status" value="1"/>
</dbReference>
<evidence type="ECO:0000256" key="2">
    <source>
        <dbReference type="ARBA" id="ARBA00012513"/>
    </source>
</evidence>
<dbReference type="PROSITE" id="PS00108">
    <property type="entry name" value="PROTEIN_KINASE_ST"/>
    <property type="match status" value="1"/>
</dbReference>
<dbReference type="GO" id="GO:0005524">
    <property type="term" value="F:ATP binding"/>
    <property type="evidence" value="ECO:0007669"/>
    <property type="project" value="UniProtKB-UniRule"/>
</dbReference>
<dbReference type="GO" id="GO:0004674">
    <property type="term" value="F:protein serine/threonine kinase activity"/>
    <property type="evidence" value="ECO:0007669"/>
    <property type="project" value="UniProtKB-KW"/>
</dbReference>
<name>A0A238VPK2_9ACTN</name>
<feature type="compositionally biased region" description="Gly residues" evidence="8">
    <location>
        <begin position="406"/>
        <end position="420"/>
    </location>
</feature>
<evidence type="ECO:0000256" key="1">
    <source>
        <dbReference type="ARBA" id="ARBA00010886"/>
    </source>
</evidence>
<evidence type="ECO:0000256" key="5">
    <source>
        <dbReference type="ARBA" id="ARBA00022777"/>
    </source>
</evidence>
<dbReference type="RefSeq" id="WP_089310468.1">
    <property type="nucleotide sequence ID" value="NZ_FZNP01000002.1"/>
</dbReference>
<feature type="binding site" evidence="7">
    <location>
        <position position="43"/>
    </location>
    <ligand>
        <name>ATP</name>
        <dbReference type="ChEBI" id="CHEBI:30616"/>
    </ligand>
</feature>
<feature type="compositionally biased region" description="Basic and acidic residues" evidence="8">
    <location>
        <begin position="958"/>
        <end position="969"/>
    </location>
</feature>
<proteinExistence type="inferred from homology"/>
<dbReference type="InterPro" id="IPR050660">
    <property type="entry name" value="NEK_Ser/Thr_kinase"/>
</dbReference>
<evidence type="ECO:0000256" key="4">
    <source>
        <dbReference type="ARBA" id="ARBA00022741"/>
    </source>
</evidence>
<reference evidence="12" key="1">
    <citation type="submission" date="2017-06" db="EMBL/GenBank/DDBJ databases">
        <authorList>
            <person name="Varghese N."/>
            <person name="Submissions S."/>
        </authorList>
    </citation>
    <scope>NUCLEOTIDE SEQUENCE [LARGE SCALE GENOMIC DNA]</scope>
    <source>
        <strain evidence="12">DSM 44485</strain>
    </source>
</reference>
<gene>
    <name evidence="11" type="ORF">SAMN06265355_102163</name>
</gene>
<dbReference type="Proteomes" id="UP000198420">
    <property type="component" value="Unassembled WGS sequence"/>
</dbReference>
<dbReference type="CDD" id="cd14014">
    <property type="entry name" value="STKc_PknB_like"/>
    <property type="match status" value="1"/>
</dbReference>
<evidence type="ECO:0000259" key="10">
    <source>
        <dbReference type="PROSITE" id="PS50011"/>
    </source>
</evidence>
<evidence type="ECO:0000313" key="11">
    <source>
        <dbReference type="EMBL" id="SNR36138.1"/>
    </source>
</evidence>
<dbReference type="InterPro" id="IPR013783">
    <property type="entry name" value="Ig-like_fold"/>
</dbReference>
<keyword evidence="6 7" id="KW-0067">ATP-binding</keyword>
<keyword evidence="9" id="KW-0812">Transmembrane</keyword>
<dbReference type="PANTHER" id="PTHR43671">
    <property type="entry name" value="SERINE/THREONINE-PROTEIN KINASE NEK"/>
    <property type="match status" value="1"/>
</dbReference>
<organism evidence="11 12">
    <name type="scientific">Actinomadura mexicana</name>
    <dbReference type="NCBI Taxonomy" id="134959"/>
    <lineage>
        <taxon>Bacteria</taxon>
        <taxon>Bacillati</taxon>
        <taxon>Actinomycetota</taxon>
        <taxon>Actinomycetes</taxon>
        <taxon>Streptosporangiales</taxon>
        <taxon>Thermomonosporaceae</taxon>
        <taxon>Actinomadura</taxon>
    </lineage>
</organism>
<evidence type="ECO:0000256" key="9">
    <source>
        <dbReference type="SAM" id="Phobius"/>
    </source>
</evidence>
<dbReference type="InterPro" id="IPR017441">
    <property type="entry name" value="Protein_kinase_ATP_BS"/>
</dbReference>
<evidence type="ECO:0000256" key="3">
    <source>
        <dbReference type="ARBA" id="ARBA00022679"/>
    </source>
</evidence>
<dbReference type="PROSITE" id="PS00107">
    <property type="entry name" value="PROTEIN_KINASE_ATP"/>
    <property type="match status" value="1"/>
</dbReference>
<evidence type="ECO:0000256" key="8">
    <source>
        <dbReference type="SAM" id="MobiDB-lite"/>
    </source>
</evidence>
<evidence type="ECO:0000256" key="7">
    <source>
        <dbReference type="PROSITE-ProRule" id="PRU10141"/>
    </source>
</evidence>
<dbReference type="Gene3D" id="2.60.40.10">
    <property type="entry name" value="Immunoglobulins"/>
    <property type="match status" value="1"/>
</dbReference>
<dbReference type="OrthoDB" id="4716121at2"/>
<dbReference type="InterPro" id="IPR008271">
    <property type="entry name" value="Ser/Thr_kinase_AS"/>
</dbReference>
<feature type="compositionally biased region" description="Pro residues" evidence="8">
    <location>
        <begin position="913"/>
        <end position="926"/>
    </location>
</feature>
<dbReference type="Pfam" id="PF00069">
    <property type="entry name" value="Pkinase"/>
    <property type="match status" value="1"/>
</dbReference>
<evidence type="ECO:0000256" key="6">
    <source>
        <dbReference type="ARBA" id="ARBA00022840"/>
    </source>
</evidence>
<keyword evidence="11" id="KW-0723">Serine/threonine-protein kinase</keyword>
<feature type="region of interest" description="Disordered" evidence="8">
    <location>
        <begin position="846"/>
        <end position="999"/>
    </location>
</feature>
<sequence length="999" mass="101681">MSGWRVPGYTELGELGAGAHGRVVLARRGEAEAPGAIEYVAIKYVDTGDPTAPRVPSDHEARLMASVEHPNVVRLHDLVQGETGIALVMEAVEGVSLARLLEERTGLEGHAGLEAEAALAVLKGSLLGLAAAHAAGVVHRDYKPGNVIVGGDGVSKLIDFGVAAVSGDRSVAGTAAYMAPEQCNGDPAGPAADVYAATCVFVECVAGRPPYLGDRELVLMAQHLHGAIPAELVPRALRGLVTHGMAKSPADRPPGAAEFVRELEAVAVEAYGADWERHGLAVLAAAALALHGGGTGPAQAGTSVADTTIGDSAAGPAGTGAAAGVGAAAALPSMTASVRDAATEQARRSVLPALLVLCAALVVLIGAGLYVLRDDSTTQGVAFPKPTGPPASSPPASSAPTPRPGKTGGSDPGGGGGRQGGPATVPAGNPGHGPFDRPSDRPGTPCAPHAIEPYNFGSVQVGQAVARDFTFPRRACDDVRAMSVEGPGAAGFGAPVLLACAPHGARSPCRFRVTFRPTERGRLYRATVVVPSAGGGTAVTLRLTGAASPPVQSCPRQALPVRNLGSTEVGRTISGVLDVTWNDCYDASELRLEGDPSFRQAGSRCQAGPCRIAVTFSPVAAGTRSAILVIPDRSGETAVTVPLTAAAAPVCRRGAQGPPHRFGGATDVGERSEERVAVPWDSCYDAGTMSLTDTSAFTLLEDTSCPVEAGASCAVPVAFEPRSSGTFSAKLVVRDRDGGVGVSVRITATAGESCRYRGESEVEGAEVDRTVERRVAFRPPPCFADRDITYRLEGHSAFRLTGAGCSSGEGTSCELTFSFTPREETRYTATVVMRDEKERAVGTYTVSALGLPPEDEGEPCTPDPSDGCPAPAGRPSGGGSSHPSESPGPAKPPGPPSDLGTPKTETPEGRPSTPEPHPSTPEPDPSTPGGHGDSGTPKTPKASDGPAPEKPASSGGPESERPGDPDEPSKPAPPHQEPSTAPQPKAKASGRVRAVPTTS</sequence>
<feature type="region of interest" description="Disordered" evidence="8">
    <location>
        <begin position="381"/>
        <end position="450"/>
    </location>
</feature>
<evidence type="ECO:0000313" key="12">
    <source>
        <dbReference type="Proteomes" id="UP000198420"/>
    </source>
</evidence>
<feature type="domain" description="Protein kinase" evidence="10">
    <location>
        <begin position="9"/>
        <end position="266"/>
    </location>
</feature>
<dbReference type="GO" id="GO:0005975">
    <property type="term" value="P:carbohydrate metabolic process"/>
    <property type="evidence" value="ECO:0007669"/>
    <property type="project" value="UniProtKB-ARBA"/>
</dbReference>
<dbReference type="InterPro" id="IPR011009">
    <property type="entry name" value="Kinase-like_dom_sf"/>
</dbReference>
<dbReference type="AlphaFoldDB" id="A0A238VPK2"/>
<accession>A0A238VPK2</accession>
<keyword evidence="5 11" id="KW-0418">Kinase</keyword>
<dbReference type="PROSITE" id="PS50011">
    <property type="entry name" value="PROTEIN_KINASE_DOM"/>
    <property type="match status" value="1"/>
</dbReference>
<feature type="transmembrane region" description="Helical" evidence="9">
    <location>
        <begin position="349"/>
        <end position="372"/>
    </location>
</feature>
<keyword evidence="9" id="KW-0472">Membrane</keyword>
<dbReference type="EMBL" id="FZNP01000002">
    <property type="protein sequence ID" value="SNR36138.1"/>
    <property type="molecule type" value="Genomic_DNA"/>
</dbReference>
<keyword evidence="3" id="KW-0808">Transferase</keyword>
<keyword evidence="4 7" id="KW-0547">Nucleotide-binding</keyword>
<dbReference type="PANTHER" id="PTHR43671:SF13">
    <property type="entry name" value="SERINE_THREONINE-PROTEIN KINASE NEK2"/>
    <property type="match status" value="1"/>
</dbReference>
<keyword evidence="12" id="KW-1185">Reference proteome</keyword>
<comment type="similarity">
    <text evidence="1">Belongs to the protein kinase superfamily. NEK Ser/Thr protein kinase family. NIMA subfamily.</text>
</comment>
<keyword evidence="9" id="KW-1133">Transmembrane helix</keyword>
<dbReference type="EC" id="2.7.11.1" evidence="2"/>
<protein>
    <recommendedName>
        <fullName evidence="2">non-specific serine/threonine protein kinase</fullName>
        <ecNumber evidence="2">2.7.11.1</ecNumber>
    </recommendedName>
</protein>